<keyword evidence="1" id="KW-0812">Transmembrane</keyword>
<reference evidence="2" key="1">
    <citation type="submission" date="2009-07" db="EMBL/GenBank/DDBJ databases">
        <authorList>
            <person name="Weinstock G."/>
            <person name="Sodergren E."/>
            <person name="Clifton S."/>
            <person name="Fulton L."/>
            <person name="Fulton B."/>
            <person name="Courtney L."/>
            <person name="Fronick C."/>
            <person name="Harrison M."/>
            <person name="Strong C."/>
            <person name="Farmer C."/>
            <person name="Delahaunty K."/>
            <person name="Markovic C."/>
            <person name="Hall O."/>
            <person name="Minx P."/>
            <person name="Tomlinson C."/>
            <person name="Mitreva M."/>
            <person name="Nelson J."/>
            <person name="Hou S."/>
            <person name="Wollam A."/>
            <person name="Pepin K.H."/>
            <person name="Johnson M."/>
            <person name="Bhonagiri V."/>
            <person name="Nash W.E."/>
            <person name="Warren W."/>
            <person name="Chinwalla A."/>
            <person name="Mardis E.R."/>
            <person name="Wilson R.K."/>
        </authorList>
    </citation>
    <scope>NUCLEOTIDE SEQUENCE [LARGE SCALE GENOMIC DNA]</scope>
    <source>
        <strain evidence="2">ATCC 29256</strain>
    </source>
</reference>
<comment type="caution">
    <text evidence="2">The sequence shown here is derived from an EMBL/GenBank/DDBJ whole genome shotgun (WGS) entry which is preliminary data.</text>
</comment>
<keyword evidence="1" id="KW-1133">Transmembrane helix</keyword>
<evidence type="ECO:0000256" key="1">
    <source>
        <dbReference type="SAM" id="Phobius"/>
    </source>
</evidence>
<evidence type="ECO:0000313" key="3">
    <source>
        <dbReference type="Proteomes" id="UP000005365"/>
    </source>
</evidence>
<gene>
    <name evidence="2" type="ORF">NEISICOT_01116</name>
</gene>
<dbReference type="AlphaFoldDB" id="C6M3G8"/>
<dbReference type="EMBL" id="ACKO02000005">
    <property type="protein sequence ID" value="EET45121.1"/>
    <property type="molecule type" value="Genomic_DNA"/>
</dbReference>
<name>C6M3G8_NEISI</name>
<accession>C6M3G8</accession>
<protein>
    <submittedName>
        <fullName evidence="2">Uncharacterized protein</fullName>
    </submittedName>
</protein>
<keyword evidence="1" id="KW-0472">Membrane</keyword>
<keyword evidence="3" id="KW-1185">Reference proteome</keyword>
<sequence>MMPFRRPFGGRGICCCHRQGRVILSISFILGKNAPFVYMVFTKTAVMLGRADN</sequence>
<organism evidence="2 3">
    <name type="scientific">Neisseria sicca ATCC 29256</name>
    <dbReference type="NCBI Taxonomy" id="547045"/>
    <lineage>
        <taxon>Bacteria</taxon>
        <taxon>Pseudomonadati</taxon>
        <taxon>Pseudomonadota</taxon>
        <taxon>Betaproteobacteria</taxon>
        <taxon>Neisseriales</taxon>
        <taxon>Neisseriaceae</taxon>
        <taxon>Neisseria</taxon>
    </lineage>
</organism>
<feature type="transmembrane region" description="Helical" evidence="1">
    <location>
        <begin position="21"/>
        <end position="41"/>
    </location>
</feature>
<dbReference type="Proteomes" id="UP000005365">
    <property type="component" value="Unassembled WGS sequence"/>
</dbReference>
<evidence type="ECO:0000313" key="2">
    <source>
        <dbReference type="EMBL" id="EET45121.1"/>
    </source>
</evidence>
<proteinExistence type="predicted"/>